<protein>
    <submittedName>
        <fullName evidence="2">Uncharacterized protein</fullName>
    </submittedName>
</protein>
<evidence type="ECO:0000313" key="2">
    <source>
        <dbReference type="EMBL" id="GBN90105.1"/>
    </source>
</evidence>
<proteinExistence type="predicted"/>
<organism evidence="2 3">
    <name type="scientific">Araneus ventricosus</name>
    <name type="common">Orbweaver spider</name>
    <name type="synonym">Epeira ventricosa</name>
    <dbReference type="NCBI Taxonomy" id="182803"/>
    <lineage>
        <taxon>Eukaryota</taxon>
        <taxon>Metazoa</taxon>
        <taxon>Ecdysozoa</taxon>
        <taxon>Arthropoda</taxon>
        <taxon>Chelicerata</taxon>
        <taxon>Arachnida</taxon>
        <taxon>Araneae</taxon>
        <taxon>Araneomorphae</taxon>
        <taxon>Entelegynae</taxon>
        <taxon>Araneoidea</taxon>
        <taxon>Araneidae</taxon>
        <taxon>Araneus</taxon>
    </lineage>
</organism>
<dbReference type="EMBL" id="BGPR01023157">
    <property type="protein sequence ID" value="GBN90105.1"/>
    <property type="molecule type" value="Genomic_DNA"/>
</dbReference>
<reference evidence="2 3" key="1">
    <citation type="journal article" date="2019" name="Sci. Rep.">
        <title>Orb-weaving spider Araneus ventricosus genome elucidates the spidroin gene catalogue.</title>
        <authorList>
            <person name="Kono N."/>
            <person name="Nakamura H."/>
            <person name="Ohtoshi R."/>
            <person name="Moran D.A.P."/>
            <person name="Shinohara A."/>
            <person name="Yoshida Y."/>
            <person name="Fujiwara M."/>
            <person name="Mori M."/>
            <person name="Tomita M."/>
            <person name="Arakawa K."/>
        </authorList>
    </citation>
    <scope>NUCLEOTIDE SEQUENCE [LARGE SCALE GENOMIC DNA]</scope>
</reference>
<evidence type="ECO:0000313" key="3">
    <source>
        <dbReference type="Proteomes" id="UP000499080"/>
    </source>
</evidence>
<accession>A0A4Y2ST21</accession>
<keyword evidence="3" id="KW-1185">Reference proteome</keyword>
<feature type="region of interest" description="Disordered" evidence="1">
    <location>
        <begin position="51"/>
        <end position="79"/>
    </location>
</feature>
<sequence length="99" mass="11009">MVLLHVKTYAVAKHPPPLAHCPQPMSTDPPIGTESTRMDCRLVWCGSLESAMPDKMSSSSDRGSKSRGQFQNKPRGASKWNVHTNKLNYISYPSMYDAV</sequence>
<dbReference type="Proteomes" id="UP000499080">
    <property type="component" value="Unassembled WGS sequence"/>
</dbReference>
<dbReference type="AlphaFoldDB" id="A0A4Y2ST21"/>
<evidence type="ECO:0000256" key="1">
    <source>
        <dbReference type="SAM" id="MobiDB-lite"/>
    </source>
</evidence>
<comment type="caution">
    <text evidence="2">The sequence shown here is derived from an EMBL/GenBank/DDBJ whole genome shotgun (WGS) entry which is preliminary data.</text>
</comment>
<gene>
    <name evidence="2" type="ORF">AVEN_15471_1</name>
</gene>
<name>A0A4Y2ST21_ARAVE</name>